<dbReference type="AlphaFoldDB" id="D8LVF0"/>
<dbReference type="Proteomes" id="UP000008312">
    <property type="component" value="Unassembled WGS sequence"/>
</dbReference>
<dbReference type="InterPro" id="IPR038513">
    <property type="entry name" value="FAIM1_dom_sf"/>
</dbReference>
<evidence type="ECO:0000313" key="2">
    <source>
        <dbReference type="EMBL" id="CBK19789.2"/>
    </source>
</evidence>
<dbReference type="GeneID" id="24917522"/>
<dbReference type="RefSeq" id="XP_012893837.1">
    <property type="nucleotide sequence ID" value="XM_013038383.1"/>
</dbReference>
<dbReference type="Gene3D" id="2.40.128.180">
    <property type="match status" value="1"/>
</dbReference>
<proteinExistence type="predicted"/>
<gene>
    <name evidence="2" type="ORF">GSBLH_T00000204001</name>
</gene>
<keyword evidence="3" id="KW-1185">Reference proteome</keyword>
<dbReference type="OrthoDB" id="10488957at2759"/>
<evidence type="ECO:0000313" key="3">
    <source>
        <dbReference type="Proteomes" id="UP000008312"/>
    </source>
</evidence>
<evidence type="ECO:0000256" key="1">
    <source>
        <dbReference type="SAM" id="MobiDB-lite"/>
    </source>
</evidence>
<name>D8LVF0_BLAHO</name>
<feature type="compositionally biased region" description="Acidic residues" evidence="1">
    <location>
        <begin position="105"/>
        <end position="133"/>
    </location>
</feature>
<feature type="region of interest" description="Disordered" evidence="1">
    <location>
        <begin position="96"/>
        <end position="135"/>
    </location>
</feature>
<organism evidence="2">
    <name type="scientific">Blastocystis hominis</name>
    <dbReference type="NCBI Taxonomy" id="12968"/>
    <lineage>
        <taxon>Eukaryota</taxon>
        <taxon>Sar</taxon>
        <taxon>Stramenopiles</taxon>
        <taxon>Bigyra</taxon>
        <taxon>Opalozoa</taxon>
        <taxon>Opalinata</taxon>
        <taxon>Blastocystidae</taxon>
        <taxon>Blastocystis</taxon>
    </lineage>
</organism>
<dbReference type="EMBL" id="FN668638">
    <property type="protein sequence ID" value="CBK19789.2"/>
    <property type="molecule type" value="Genomic_DNA"/>
</dbReference>
<accession>D8LVF0</accession>
<dbReference type="InParanoid" id="D8LVF0"/>
<sequence length="201" mass="23147">MIDDKRCVVTLKHSIITHKKMIWFNDQVVKEVQGFLSGDFDYAWSSEKHLFKIVIKKEKKVYVYSLFVDDTPFEDLPSFKEKDKIETDDIVNRLKNGPVIKSSSQEEEQEEKEEEEEEEEEPVNEEEEDEEEAVFFSNNGDAADEDDNWLDFGAISLQPAAEAVSESGASTADAPKQMSEEEVKKKRVEEYTAGLVDLNFF</sequence>
<protein>
    <submittedName>
        <fullName evidence="2">Uncharacterized protein</fullName>
    </submittedName>
</protein>
<reference evidence="2" key="1">
    <citation type="submission" date="2010-02" db="EMBL/GenBank/DDBJ databases">
        <title>Sequencing and annotation of the Blastocystis hominis genome.</title>
        <authorList>
            <person name="Wincker P."/>
        </authorList>
    </citation>
    <scope>NUCLEOTIDE SEQUENCE</scope>
    <source>
        <strain evidence="2">Singapore isolate B</strain>
    </source>
</reference>
<feature type="region of interest" description="Disordered" evidence="1">
    <location>
        <begin position="161"/>
        <end position="184"/>
    </location>
</feature>